<dbReference type="Proteomes" id="UP001497512">
    <property type="component" value="Chromosome 6"/>
</dbReference>
<reference evidence="4" key="1">
    <citation type="submission" date="2024-02" db="EMBL/GenBank/DDBJ databases">
        <authorList>
            <consortium name="ELIXIR-Norway"/>
            <consortium name="Elixir Norway"/>
        </authorList>
    </citation>
    <scope>NUCLEOTIDE SEQUENCE</scope>
</reference>
<feature type="domain" description="Floricaula/Leafy protein SAM" evidence="3">
    <location>
        <begin position="163"/>
        <end position="224"/>
    </location>
</feature>
<feature type="compositionally biased region" description="Basic residues" evidence="2">
    <location>
        <begin position="80"/>
        <end position="92"/>
    </location>
</feature>
<keyword evidence="1" id="KW-0539">Nucleus</keyword>
<dbReference type="PANTHER" id="PTHR36079:SF1">
    <property type="entry name" value="PROTEIN LEAFY"/>
    <property type="match status" value="1"/>
</dbReference>
<organism evidence="4 5">
    <name type="scientific">Sphagnum troendelagicum</name>
    <dbReference type="NCBI Taxonomy" id="128251"/>
    <lineage>
        <taxon>Eukaryota</taxon>
        <taxon>Viridiplantae</taxon>
        <taxon>Streptophyta</taxon>
        <taxon>Embryophyta</taxon>
        <taxon>Bryophyta</taxon>
        <taxon>Sphagnophytina</taxon>
        <taxon>Sphagnopsida</taxon>
        <taxon>Sphagnales</taxon>
        <taxon>Sphagnaceae</taxon>
        <taxon>Sphagnum</taxon>
    </lineage>
</organism>
<evidence type="ECO:0000259" key="3">
    <source>
        <dbReference type="Pfam" id="PF01698"/>
    </source>
</evidence>
<evidence type="ECO:0000256" key="1">
    <source>
        <dbReference type="RuleBase" id="RU366064"/>
    </source>
</evidence>
<evidence type="ECO:0000313" key="4">
    <source>
        <dbReference type="EMBL" id="CAK9228525.1"/>
    </source>
</evidence>
<name>A0ABP0URI0_9BRYO</name>
<dbReference type="InterPro" id="IPR035079">
    <property type="entry name" value="LFY_SAM"/>
</dbReference>
<dbReference type="PANTHER" id="PTHR36079">
    <property type="entry name" value="PROTEIN LEAFY"/>
    <property type="match status" value="1"/>
</dbReference>
<protein>
    <recommendedName>
        <fullName evidence="1">Floricaula/leafy-like transcription factor</fullName>
    </recommendedName>
</protein>
<dbReference type="InterPro" id="IPR002910">
    <property type="entry name" value="FLO_LFY"/>
</dbReference>
<proteinExistence type="inferred from homology"/>
<keyword evidence="1" id="KW-0805">Transcription regulation</keyword>
<comment type="function">
    <text evidence="1">Probable transcription factor.</text>
</comment>
<dbReference type="Pfam" id="PF01698">
    <property type="entry name" value="SAM_LFY"/>
    <property type="match status" value="1"/>
</dbReference>
<keyword evidence="1" id="KW-0238">DNA-binding</keyword>
<evidence type="ECO:0000313" key="5">
    <source>
        <dbReference type="Proteomes" id="UP001497512"/>
    </source>
</evidence>
<evidence type="ECO:0000256" key="2">
    <source>
        <dbReference type="SAM" id="MobiDB-lite"/>
    </source>
</evidence>
<keyword evidence="1" id="KW-0010">Activator</keyword>
<gene>
    <name evidence="4" type="ORF">CSSPTR1EN2_LOCUS19165</name>
</gene>
<keyword evidence="1" id="KW-0804">Transcription</keyword>
<comment type="similarity">
    <text evidence="1">Belongs to the FLO/LFY family.</text>
</comment>
<feature type="region of interest" description="Disordered" evidence="2">
    <location>
        <begin position="74"/>
        <end position="117"/>
    </location>
</feature>
<dbReference type="EMBL" id="OZ019898">
    <property type="protein sequence ID" value="CAK9228525.1"/>
    <property type="molecule type" value="Genomic_DNA"/>
</dbReference>
<keyword evidence="5" id="KW-1185">Reference proteome</keyword>
<sequence length="276" mass="30480">MVKVKGVEWNHVVVVKEPEKHGMATLVRCAHCEKEFQGNAMRIRAHLVGNKRAAGVSGCPSCPDKARQELRLVDEAKSLTQRKREARSRRSSTRTTMSSSAPSDHSPDNSGQPVDLMPSLQKGEKMAVEYAFKSMVFQAGGLPLNFVNLSPCKAGPVMSPPINLENFFEGFGVRPETVAKIKEMGFTGQTFMLNLDELPSLLESIKQHCHLTLGEEWGIKGAAKKLHKDHLPVFTQPDVEKWPEPENGMVNGSKEVLCINVNNCKQSAEMPIHGLL</sequence>
<comment type="subcellular location">
    <subcellularLocation>
        <location evidence="1">Nucleus</location>
    </subcellularLocation>
</comment>
<accession>A0ABP0URI0</accession>